<accession>A0AAV2YMG4</accession>
<evidence type="ECO:0000313" key="2">
    <source>
        <dbReference type="EMBL" id="DAZ95295.1"/>
    </source>
</evidence>
<evidence type="ECO:0000256" key="1">
    <source>
        <dbReference type="SAM" id="MobiDB-lite"/>
    </source>
</evidence>
<name>A0AAV2YMG4_9STRA</name>
<comment type="caution">
    <text evidence="2">The sequence shown here is derived from an EMBL/GenBank/DDBJ whole genome shotgun (WGS) entry which is preliminary data.</text>
</comment>
<gene>
    <name evidence="2" type="ORF">N0F65_006548</name>
</gene>
<proteinExistence type="predicted"/>
<dbReference type="Proteomes" id="UP001146120">
    <property type="component" value="Unassembled WGS sequence"/>
</dbReference>
<evidence type="ECO:0008006" key="4">
    <source>
        <dbReference type="Google" id="ProtNLM"/>
    </source>
</evidence>
<feature type="region of interest" description="Disordered" evidence="1">
    <location>
        <begin position="1"/>
        <end position="29"/>
    </location>
</feature>
<reference evidence="2" key="2">
    <citation type="journal article" date="2023" name="Microbiol Resour">
        <title>Decontamination and Annotation of the Draft Genome Sequence of the Oomycete Lagenidium giganteum ARSEF 373.</title>
        <authorList>
            <person name="Morgan W.R."/>
            <person name="Tartar A."/>
        </authorList>
    </citation>
    <scope>NUCLEOTIDE SEQUENCE</scope>
    <source>
        <strain evidence="2">ARSEF 373</strain>
    </source>
</reference>
<sequence length="29" mass="3192">MFSAIRLGQRGMAKSQTHGRASHEPRALP</sequence>
<keyword evidence="3" id="KW-1185">Reference proteome</keyword>
<organism evidence="2 3">
    <name type="scientific">Lagenidium giganteum</name>
    <dbReference type="NCBI Taxonomy" id="4803"/>
    <lineage>
        <taxon>Eukaryota</taxon>
        <taxon>Sar</taxon>
        <taxon>Stramenopiles</taxon>
        <taxon>Oomycota</taxon>
        <taxon>Peronosporomycetes</taxon>
        <taxon>Pythiales</taxon>
        <taxon>Pythiaceae</taxon>
    </lineage>
</organism>
<protein>
    <recommendedName>
        <fullName evidence="4">Ribosomal protein L2</fullName>
    </recommendedName>
</protein>
<dbReference type="AlphaFoldDB" id="A0AAV2YMG4"/>
<reference evidence="2" key="1">
    <citation type="submission" date="2022-11" db="EMBL/GenBank/DDBJ databases">
        <authorList>
            <person name="Morgan W.R."/>
            <person name="Tartar A."/>
        </authorList>
    </citation>
    <scope>NUCLEOTIDE SEQUENCE</scope>
    <source>
        <strain evidence="2">ARSEF 373</strain>
    </source>
</reference>
<dbReference type="EMBL" id="DAKRPA010000210">
    <property type="protein sequence ID" value="DAZ95295.1"/>
    <property type="molecule type" value="Genomic_DNA"/>
</dbReference>
<evidence type="ECO:0000313" key="3">
    <source>
        <dbReference type="Proteomes" id="UP001146120"/>
    </source>
</evidence>